<dbReference type="HOGENOM" id="CLU_055315_0_0_1"/>
<dbReference type="EMBL" id="AZNH01000001">
    <property type="protein sequence ID" value="KID93160.1"/>
    <property type="molecule type" value="Genomic_DNA"/>
</dbReference>
<proteinExistence type="predicted"/>
<dbReference type="OrthoDB" id="4941443at2759"/>
<keyword evidence="2" id="KW-0812">Transmembrane</keyword>
<keyword evidence="3" id="KW-0732">Signal</keyword>
<reference evidence="4 5" key="1">
    <citation type="journal article" date="2014" name="Proc. Natl. Acad. Sci. U.S.A.">
        <title>Trajectory and genomic determinants of fungal-pathogen speciation and host adaptation.</title>
        <authorList>
            <person name="Hu X."/>
            <person name="Xiao G."/>
            <person name="Zheng P."/>
            <person name="Shang Y."/>
            <person name="Su Y."/>
            <person name="Zhang X."/>
            <person name="Liu X."/>
            <person name="Zhan S."/>
            <person name="St Leger R.J."/>
            <person name="Wang C."/>
        </authorList>
    </citation>
    <scope>NUCLEOTIDE SEQUENCE [LARGE SCALE GENOMIC DNA]</scope>
    <source>
        <strain evidence="4 5">ARSEF 977</strain>
    </source>
</reference>
<accession>A0A0B4H008</accession>
<evidence type="ECO:0000313" key="4">
    <source>
        <dbReference type="EMBL" id="KID93160.1"/>
    </source>
</evidence>
<evidence type="ECO:0000256" key="2">
    <source>
        <dbReference type="SAM" id="Phobius"/>
    </source>
</evidence>
<evidence type="ECO:0000256" key="1">
    <source>
        <dbReference type="SAM" id="MobiDB-lite"/>
    </source>
</evidence>
<keyword evidence="2" id="KW-0472">Membrane</keyword>
<feature type="compositionally biased region" description="Low complexity" evidence="1">
    <location>
        <begin position="245"/>
        <end position="268"/>
    </location>
</feature>
<sequence length="437" mass="43964">MRLIMMGMIPAYATLFAAAAAAAAAASSNGTMFAAAPGLWNDPCALGCLAGSTCPGRDKNCLCDNFDLVTSDASRGCLRDGCPNVKAGAYLAELSIYFIPEELLTLYAPDDVVGQLRGECSGKKMKTAKGSPVVSLQESTSSAAAGSSPTVNGVDSAGGSSLVPSVPSPPSPLATEGTSSTASAGSPVAPTAASPGPWTGVPTVIPNTYTASSLASQISELVVATSTPQTSTASTTAAGIVIAAGSGSNSGSSTAPSSPKGTTSSTSDQETDSHDSQLSAGAKAGIGISIAVLCLGIISAVFFFAWRRRRGQRNSGLREDTISWLGHAGEKHRTLQAIPAFGPTRKIGGGVGDGFGSGGLAMSLEPSSHLTYLSLGSEPSPRDEMGGIGMALSSDMHDLLDSRTLVAEGDSETPLRDGDLDSPVIPRFVVPHGHSPA</sequence>
<name>A0A0B4H008_METGA</name>
<dbReference type="Proteomes" id="UP000031192">
    <property type="component" value="Unassembled WGS sequence"/>
</dbReference>
<keyword evidence="5" id="KW-1185">Reference proteome</keyword>
<feature type="compositionally biased region" description="Low complexity" evidence="1">
    <location>
        <begin position="173"/>
        <end position="196"/>
    </location>
</feature>
<evidence type="ECO:0008006" key="6">
    <source>
        <dbReference type="Google" id="ProtNLM"/>
    </source>
</evidence>
<keyword evidence="2" id="KW-1133">Transmembrane helix</keyword>
<protein>
    <recommendedName>
        <fullName evidence="6">Extracellular membrane protein CFEM domain-containing protein</fullName>
    </recommendedName>
</protein>
<evidence type="ECO:0000313" key="5">
    <source>
        <dbReference type="Proteomes" id="UP000031192"/>
    </source>
</evidence>
<organism evidence="4 5">
    <name type="scientific">Metarhizium guizhouense (strain ARSEF 977)</name>
    <dbReference type="NCBI Taxonomy" id="1276136"/>
    <lineage>
        <taxon>Eukaryota</taxon>
        <taxon>Fungi</taxon>
        <taxon>Dikarya</taxon>
        <taxon>Ascomycota</taxon>
        <taxon>Pezizomycotina</taxon>
        <taxon>Sordariomycetes</taxon>
        <taxon>Hypocreomycetidae</taxon>
        <taxon>Hypocreales</taxon>
        <taxon>Clavicipitaceae</taxon>
        <taxon>Metarhizium</taxon>
    </lineage>
</organism>
<feature type="region of interest" description="Disordered" evidence="1">
    <location>
        <begin position="124"/>
        <end position="196"/>
    </location>
</feature>
<gene>
    <name evidence="4" type="ORF">MGU_00749</name>
</gene>
<feature type="transmembrane region" description="Helical" evidence="2">
    <location>
        <begin position="284"/>
        <end position="306"/>
    </location>
</feature>
<feature type="signal peptide" evidence="3">
    <location>
        <begin position="1"/>
        <end position="25"/>
    </location>
</feature>
<feature type="chain" id="PRO_5002090051" description="Extracellular membrane protein CFEM domain-containing protein" evidence="3">
    <location>
        <begin position="26"/>
        <end position="437"/>
    </location>
</feature>
<feature type="region of interest" description="Disordered" evidence="1">
    <location>
        <begin position="245"/>
        <end position="278"/>
    </location>
</feature>
<feature type="compositionally biased region" description="Low complexity" evidence="1">
    <location>
        <begin position="139"/>
        <end position="148"/>
    </location>
</feature>
<comment type="caution">
    <text evidence="4">The sequence shown here is derived from an EMBL/GenBank/DDBJ whole genome shotgun (WGS) entry which is preliminary data.</text>
</comment>
<evidence type="ECO:0000256" key="3">
    <source>
        <dbReference type="SAM" id="SignalP"/>
    </source>
</evidence>
<dbReference type="AlphaFoldDB" id="A0A0B4H008"/>